<organism evidence="2 3">
    <name type="scientific">Neolentinus lepideus HHB14362 ss-1</name>
    <dbReference type="NCBI Taxonomy" id="1314782"/>
    <lineage>
        <taxon>Eukaryota</taxon>
        <taxon>Fungi</taxon>
        <taxon>Dikarya</taxon>
        <taxon>Basidiomycota</taxon>
        <taxon>Agaricomycotina</taxon>
        <taxon>Agaricomycetes</taxon>
        <taxon>Gloeophyllales</taxon>
        <taxon>Gloeophyllaceae</taxon>
        <taxon>Neolentinus</taxon>
    </lineage>
</organism>
<evidence type="ECO:0000313" key="2">
    <source>
        <dbReference type="EMBL" id="KZT28159.1"/>
    </source>
</evidence>
<dbReference type="EMBL" id="KV425559">
    <property type="protein sequence ID" value="KZT28159.1"/>
    <property type="molecule type" value="Genomic_DNA"/>
</dbReference>
<sequence length="146" mass="15850">MTLWGLAGSKSGGPASPLASSSSLLPFKVPQPPTPSGPAMLWTPASNSFPSSASLHMSQEDARTAMLENRVNAFETRMVTIRSEMLDVCQHIAMLSGTLQELQQQGASLRNDHMTDLDSVRSSLNRVLDRLWPDARHPHLSVLLSS</sequence>
<dbReference type="Proteomes" id="UP000076761">
    <property type="component" value="Unassembled WGS sequence"/>
</dbReference>
<protein>
    <recommendedName>
        <fullName evidence="4">t-SNARE coiled-coil homology domain-containing protein</fullName>
    </recommendedName>
</protein>
<keyword evidence="3" id="KW-1185">Reference proteome</keyword>
<feature type="region of interest" description="Disordered" evidence="1">
    <location>
        <begin position="1"/>
        <end position="21"/>
    </location>
</feature>
<evidence type="ECO:0000313" key="3">
    <source>
        <dbReference type="Proteomes" id="UP000076761"/>
    </source>
</evidence>
<dbReference type="AlphaFoldDB" id="A0A165UHC5"/>
<evidence type="ECO:0008006" key="4">
    <source>
        <dbReference type="Google" id="ProtNLM"/>
    </source>
</evidence>
<dbReference type="InParanoid" id="A0A165UHC5"/>
<evidence type="ECO:0000256" key="1">
    <source>
        <dbReference type="SAM" id="MobiDB-lite"/>
    </source>
</evidence>
<accession>A0A165UHC5</accession>
<gene>
    <name evidence="2" type="ORF">NEOLEDRAFT_963595</name>
</gene>
<name>A0A165UHC5_9AGAM</name>
<feature type="region of interest" description="Disordered" evidence="1">
    <location>
        <begin position="26"/>
        <end position="45"/>
    </location>
</feature>
<reference evidence="2 3" key="1">
    <citation type="journal article" date="2016" name="Mol. Biol. Evol.">
        <title>Comparative Genomics of Early-Diverging Mushroom-Forming Fungi Provides Insights into the Origins of Lignocellulose Decay Capabilities.</title>
        <authorList>
            <person name="Nagy L.G."/>
            <person name="Riley R."/>
            <person name="Tritt A."/>
            <person name="Adam C."/>
            <person name="Daum C."/>
            <person name="Floudas D."/>
            <person name="Sun H."/>
            <person name="Yadav J.S."/>
            <person name="Pangilinan J."/>
            <person name="Larsson K.H."/>
            <person name="Matsuura K."/>
            <person name="Barry K."/>
            <person name="Labutti K."/>
            <person name="Kuo R."/>
            <person name="Ohm R.A."/>
            <person name="Bhattacharya S.S."/>
            <person name="Shirouzu T."/>
            <person name="Yoshinaga Y."/>
            <person name="Martin F.M."/>
            <person name="Grigoriev I.V."/>
            <person name="Hibbett D.S."/>
        </authorList>
    </citation>
    <scope>NUCLEOTIDE SEQUENCE [LARGE SCALE GENOMIC DNA]</scope>
    <source>
        <strain evidence="2 3">HHB14362 ss-1</strain>
    </source>
</reference>
<proteinExistence type="predicted"/>